<accession>A0A1X7NSQ2</accession>
<dbReference type="Proteomes" id="UP000193083">
    <property type="component" value="Unassembled WGS sequence"/>
</dbReference>
<sequence length="93" mass="10610">MSESDIRRASLADIRRMKDRNELFHDPNAPEGESLDAEFWAKAKIEGPKRPRSVHLKLDPDVFEFFHQQAGGKGHLTKMQAVLKAYVTAHKNP</sequence>
<dbReference type="OrthoDB" id="361944at2"/>
<name>A0A1X7NSQ2_9HYPH</name>
<dbReference type="AlphaFoldDB" id="A0A1X7NSQ2"/>
<evidence type="ECO:0000313" key="1">
    <source>
        <dbReference type="EMBL" id="SMH41141.1"/>
    </source>
</evidence>
<dbReference type="InterPro" id="IPR025528">
    <property type="entry name" value="BrnA_antitoxin"/>
</dbReference>
<evidence type="ECO:0000313" key="2">
    <source>
        <dbReference type="Proteomes" id="UP000193083"/>
    </source>
</evidence>
<reference evidence="1 2" key="1">
    <citation type="submission" date="2017-04" db="EMBL/GenBank/DDBJ databases">
        <authorList>
            <person name="Afonso C.L."/>
            <person name="Miller P.J."/>
            <person name="Scott M.A."/>
            <person name="Spackman E."/>
            <person name="Goraichik I."/>
            <person name="Dimitrov K.M."/>
            <person name="Suarez D.L."/>
            <person name="Swayne D.E."/>
        </authorList>
    </citation>
    <scope>NUCLEOTIDE SEQUENCE [LARGE SCALE GENOMIC DNA]</scope>
    <source>
        <strain evidence="1 2">B5P</strain>
    </source>
</reference>
<keyword evidence="2" id="KW-1185">Reference proteome</keyword>
<dbReference type="Pfam" id="PF14384">
    <property type="entry name" value="BrnA_antitoxin"/>
    <property type="match status" value="1"/>
</dbReference>
<dbReference type="EMBL" id="FXBL01000004">
    <property type="protein sequence ID" value="SMH41141.1"/>
    <property type="molecule type" value="Genomic_DNA"/>
</dbReference>
<protein>
    <submittedName>
        <fullName evidence="1">Uncharacterized conserved protein, DUF4415 family</fullName>
    </submittedName>
</protein>
<gene>
    <name evidence="1" type="ORF">SAMN02982922_2492</name>
</gene>
<organism evidence="1 2">
    <name type="scientific">Mesorhizobium australicum</name>
    <dbReference type="NCBI Taxonomy" id="536018"/>
    <lineage>
        <taxon>Bacteria</taxon>
        <taxon>Pseudomonadati</taxon>
        <taxon>Pseudomonadota</taxon>
        <taxon>Alphaproteobacteria</taxon>
        <taxon>Hyphomicrobiales</taxon>
        <taxon>Phyllobacteriaceae</taxon>
        <taxon>Mesorhizobium</taxon>
    </lineage>
</organism>
<proteinExistence type="predicted"/>